<dbReference type="VEuPathDB" id="VectorBase:PHUM211590"/>
<evidence type="ECO:0000256" key="2">
    <source>
        <dbReference type="SAM" id="SignalP"/>
    </source>
</evidence>
<reference evidence="3" key="2">
    <citation type="submission" date="2007-04" db="EMBL/GenBank/DDBJ databases">
        <title>The genome of the human body louse.</title>
        <authorList>
            <consortium name="The Human Body Louse Genome Consortium"/>
            <person name="Kirkness E."/>
            <person name="Walenz B."/>
            <person name="Hass B."/>
            <person name="Bruggner R."/>
            <person name="Strausberg R."/>
        </authorList>
    </citation>
    <scope>NUCLEOTIDE SEQUENCE</scope>
    <source>
        <strain evidence="3">USDA</strain>
    </source>
</reference>
<dbReference type="HOGENOM" id="CLU_1733676_0_0_1"/>
<dbReference type="RefSeq" id="XP_002425610.1">
    <property type="nucleotide sequence ID" value="XM_002425565.1"/>
</dbReference>
<keyword evidence="2" id="KW-0732">Signal</keyword>
<evidence type="ECO:0000313" key="5">
    <source>
        <dbReference type="Proteomes" id="UP000009046"/>
    </source>
</evidence>
<dbReference type="EMBL" id="AAZO01002439">
    <property type="status" value="NOT_ANNOTATED_CDS"/>
    <property type="molecule type" value="Genomic_DNA"/>
</dbReference>
<feature type="signal peptide" evidence="2">
    <location>
        <begin position="1"/>
        <end position="20"/>
    </location>
</feature>
<dbReference type="EnsemblMetazoa" id="PHUM211590-RA">
    <property type="protein sequence ID" value="PHUM211590-PA"/>
    <property type="gene ID" value="PHUM211590"/>
</dbReference>
<feature type="compositionally biased region" description="Basic and acidic residues" evidence="1">
    <location>
        <begin position="104"/>
        <end position="116"/>
    </location>
</feature>
<gene>
    <name evidence="4" type="primary">8237415</name>
    <name evidence="3" type="ORF">Phum_PHUM211590</name>
</gene>
<reference evidence="4" key="3">
    <citation type="submission" date="2020-05" db="UniProtKB">
        <authorList>
            <consortium name="EnsemblMetazoa"/>
        </authorList>
    </citation>
    <scope>IDENTIFICATION</scope>
    <source>
        <strain evidence="4">USDA</strain>
    </source>
</reference>
<dbReference type="EMBL" id="DS235171">
    <property type="protein sequence ID" value="EEB12872.1"/>
    <property type="molecule type" value="Genomic_DNA"/>
</dbReference>
<evidence type="ECO:0000313" key="3">
    <source>
        <dbReference type="EMBL" id="EEB12872.1"/>
    </source>
</evidence>
<dbReference type="AlphaFoldDB" id="E0VHI6"/>
<protein>
    <submittedName>
        <fullName evidence="3 4">Uncharacterized protein</fullName>
    </submittedName>
</protein>
<proteinExistence type="predicted"/>
<dbReference type="GeneID" id="8237415"/>
<dbReference type="InParanoid" id="E0VHI6"/>
<dbReference type="Proteomes" id="UP000009046">
    <property type="component" value="Unassembled WGS sequence"/>
</dbReference>
<evidence type="ECO:0000256" key="1">
    <source>
        <dbReference type="SAM" id="MobiDB-lite"/>
    </source>
</evidence>
<evidence type="ECO:0000313" key="4">
    <source>
        <dbReference type="EnsemblMetazoa" id="PHUM211590-PA"/>
    </source>
</evidence>
<feature type="region of interest" description="Disordered" evidence="1">
    <location>
        <begin position="74"/>
        <end position="117"/>
    </location>
</feature>
<reference evidence="3" key="1">
    <citation type="submission" date="2007-04" db="EMBL/GenBank/DDBJ databases">
        <title>Annotation of Pediculus humanus corporis strain USDA.</title>
        <authorList>
            <person name="Kirkness E."/>
            <person name="Hannick L."/>
            <person name="Hass B."/>
            <person name="Bruggner R."/>
            <person name="Lawson D."/>
            <person name="Bidwell S."/>
            <person name="Joardar V."/>
            <person name="Caler E."/>
            <person name="Walenz B."/>
            <person name="Inman J."/>
            <person name="Schobel S."/>
            <person name="Galinsky K."/>
            <person name="Amedeo P."/>
            <person name="Strausberg R."/>
        </authorList>
    </citation>
    <scope>NUCLEOTIDE SEQUENCE</scope>
    <source>
        <strain evidence="3">USDA</strain>
    </source>
</reference>
<accession>E0VHI6</accession>
<dbReference type="KEGG" id="phu:Phum_PHUM211590"/>
<organism>
    <name type="scientific">Pediculus humanus subsp. corporis</name>
    <name type="common">Body louse</name>
    <dbReference type="NCBI Taxonomy" id="121224"/>
    <lineage>
        <taxon>Eukaryota</taxon>
        <taxon>Metazoa</taxon>
        <taxon>Ecdysozoa</taxon>
        <taxon>Arthropoda</taxon>
        <taxon>Hexapoda</taxon>
        <taxon>Insecta</taxon>
        <taxon>Pterygota</taxon>
        <taxon>Neoptera</taxon>
        <taxon>Paraneoptera</taxon>
        <taxon>Psocodea</taxon>
        <taxon>Troctomorpha</taxon>
        <taxon>Phthiraptera</taxon>
        <taxon>Anoplura</taxon>
        <taxon>Pediculidae</taxon>
        <taxon>Pediculus</taxon>
    </lineage>
</organism>
<dbReference type="CTD" id="8237415"/>
<feature type="chain" id="PRO_5014570106" evidence="2">
    <location>
        <begin position="21"/>
        <end position="151"/>
    </location>
</feature>
<name>E0VHI6_PEDHC</name>
<keyword evidence="5" id="KW-1185">Reference proteome</keyword>
<sequence length="151" mass="17813">MASNTNILLILTLAFYVSNGSLLLSSSMRPNQPLQGHHHLEEHQYRQSRISKRQHFFDENEAERWLLYGKEGYNSRESLSPFGSKRHQWYDKAGNRPPWRKRNHQNEEESDGKLQKASDVLSKNLASQHMLRTPRNHRTYDVPQIGERDFI</sequence>